<dbReference type="CDD" id="cd10449">
    <property type="entry name" value="GIY-YIG_SLX1_like"/>
    <property type="match status" value="1"/>
</dbReference>
<dbReference type="PANTHER" id="PTHR34477">
    <property type="entry name" value="UPF0213 PROTEIN YHBQ"/>
    <property type="match status" value="1"/>
</dbReference>
<protein>
    <submittedName>
        <fullName evidence="3">GIY-YIG nuclease family protein</fullName>
    </submittedName>
</protein>
<dbReference type="SUPFAM" id="SSF82771">
    <property type="entry name" value="GIY-YIG endonuclease"/>
    <property type="match status" value="1"/>
</dbReference>
<organism evidence="3 4">
    <name type="scientific">Oceanihabitans sediminis</name>
    <dbReference type="NCBI Taxonomy" id="1812012"/>
    <lineage>
        <taxon>Bacteria</taxon>
        <taxon>Pseudomonadati</taxon>
        <taxon>Bacteroidota</taxon>
        <taxon>Flavobacteriia</taxon>
        <taxon>Flavobacteriales</taxon>
        <taxon>Flavobacteriaceae</taxon>
        <taxon>Oceanihabitans</taxon>
    </lineage>
</organism>
<evidence type="ECO:0000313" key="3">
    <source>
        <dbReference type="EMBL" id="RCU58617.1"/>
    </source>
</evidence>
<dbReference type="PROSITE" id="PS50164">
    <property type="entry name" value="GIY_YIG"/>
    <property type="match status" value="1"/>
</dbReference>
<comment type="similarity">
    <text evidence="1">Belongs to the UPF0213 family.</text>
</comment>
<dbReference type="RefSeq" id="WP_113966778.1">
    <property type="nucleotide sequence ID" value="NZ_QNRP01000011.1"/>
</dbReference>
<accession>A0A368P6V5</accession>
<comment type="caution">
    <text evidence="3">The sequence shown here is derived from an EMBL/GenBank/DDBJ whole genome shotgun (WGS) entry which is preliminary data.</text>
</comment>
<dbReference type="InterPro" id="IPR000305">
    <property type="entry name" value="GIY-YIG_endonuc"/>
</dbReference>
<dbReference type="InterPro" id="IPR035901">
    <property type="entry name" value="GIY-YIG_endonuc_sf"/>
</dbReference>
<dbReference type="Gene3D" id="3.40.1440.10">
    <property type="entry name" value="GIY-YIG endonuclease"/>
    <property type="match status" value="1"/>
</dbReference>
<keyword evidence="4" id="KW-1185">Reference proteome</keyword>
<evidence type="ECO:0000259" key="2">
    <source>
        <dbReference type="PROSITE" id="PS50164"/>
    </source>
</evidence>
<gene>
    <name evidence="3" type="ORF">DU428_04360</name>
</gene>
<dbReference type="Proteomes" id="UP000252249">
    <property type="component" value="Unassembled WGS sequence"/>
</dbReference>
<name>A0A368P6V5_9FLAO</name>
<dbReference type="OrthoDB" id="1495241at2"/>
<proteinExistence type="inferred from homology"/>
<dbReference type="Pfam" id="PF01541">
    <property type="entry name" value="GIY-YIG"/>
    <property type="match status" value="1"/>
</dbReference>
<feature type="domain" description="GIY-YIG" evidence="2">
    <location>
        <begin position="3"/>
        <end position="78"/>
    </location>
</feature>
<evidence type="ECO:0000313" key="4">
    <source>
        <dbReference type="Proteomes" id="UP000252249"/>
    </source>
</evidence>
<dbReference type="AlphaFoldDB" id="A0A368P6V5"/>
<evidence type="ECO:0000256" key="1">
    <source>
        <dbReference type="ARBA" id="ARBA00007435"/>
    </source>
</evidence>
<dbReference type="EMBL" id="QPIG01000001">
    <property type="protein sequence ID" value="RCU58617.1"/>
    <property type="molecule type" value="Genomic_DNA"/>
</dbReference>
<dbReference type="InterPro" id="IPR050190">
    <property type="entry name" value="UPF0213_domain"/>
</dbReference>
<sequence length="94" mass="11139">MDGFYYIYVLLSEKDGKKYTGYTSDLPLRFEAHQKGKVPSTKHRRPLKLIYFEACLSQEDALKREKYLKTHYGKMYLGNRLKSYLSCQTKSENK</sequence>
<reference evidence="3 4" key="1">
    <citation type="submission" date="2018-07" db="EMBL/GenBank/DDBJ databases">
        <title>Oceanihabitans testaceum sp. nov., isolated from marine sediment.</title>
        <authorList>
            <person name="Li C.-M."/>
        </authorList>
    </citation>
    <scope>NUCLEOTIDE SEQUENCE [LARGE SCALE GENOMIC DNA]</scope>
    <source>
        <strain evidence="3 4">S9-10</strain>
    </source>
</reference>
<dbReference type="PANTHER" id="PTHR34477:SF1">
    <property type="entry name" value="UPF0213 PROTEIN YHBQ"/>
    <property type="match status" value="1"/>
</dbReference>